<sequence>MTAFVSKFFHLLTNYSEKQDQTLCTGCHAMRNRLFDPQPLRIGRVPHAQPVQRAERLIIHQNYPELSKCADTICGLCKFVRRELCFYSYDNVHYAFSNEDLQNLESDVHVWFLELYDELRETEDRGFEFCHGAHIGGPARSLHDFYLFQKPNLRKPREGGTDLESLFNLSLQWLATCRTMHQGCGPQDRTESAYLPTRLLGVG</sequence>
<evidence type="ECO:0000313" key="1">
    <source>
        <dbReference type="EMBL" id="KAF2632341.1"/>
    </source>
</evidence>
<dbReference type="Proteomes" id="UP000799754">
    <property type="component" value="Unassembled WGS sequence"/>
</dbReference>
<name>A0ACB6SDP7_9PLEO</name>
<dbReference type="EMBL" id="MU006703">
    <property type="protein sequence ID" value="KAF2632341.1"/>
    <property type="molecule type" value="Genomic_DNA"/>
</dbReference>
<gene>
    <name evidence="1" type="ORF">BU25DRAFT_149641</name>
</gene>
<accession>A0ACB6SDP7</accession>
<evidence type="ECO:0000313" key="2">
    <source>
        <dbReference type="Proteomes" id="UP000799754"/>
    </source>
</evidence>
<organism evidence="1 2">
    <name type="scientific">Macroventuria anomochaeta</name>
    <dbReference type="NCBI Taxonomy" id="301207"/>
    <lineage>
        <taxon>Eukaryota</taxon>
        <taxon>Fungi</taxon>
        <taxon>Dikarya</taxon>
        <taxon>Ascomycota</taxon>
        <taxon>Pezizomycotina</taxon>
        <taxon>Dothideomycetes</taxon>
        <taxon>Pleosporomycetidae</taxon>
        <taxon>Pleosporales</taxon>
        <taxon>Pleosporineae</taxon>
        <taxon>Didymellaceae</taxon>
        <taxon>Macroventuria</taxon>
    </lineage>
</organism>
<protein>
    <submittedName>
        <fullName evidence="1">Uncharacterized protein</fullName>
    </submittedName>
</protein>
<reference evidence="1" key="1">
    <citation type="journal article" date="2020" name="Stud. Mycol.">
        <title>101 Dothideomycetes genomes: a test case for predicting lifestyles and emergence of pathogens.</title>
        <authorList>
            <person name="Haridas S."/>
            <person name="Albert R."/>
            <person name="Binder M."/>
            <person name="Bloem J."/>
            <person name="Labutti K."/>
            <person name="Salamov A."/>
            <person name="Andreopoulos B."/>
            <person name="Baker S."/>
            <person name="Barry K."/>
            <person name="Bills G."/>
            <person name="Bluhm B."/>
            <person name="Cannon C."/>
            <person name="Castanera R."/>
            <person name="Culley D."/>
            <person name="Daum C."/>
            <person name="Ezra D."/>
            <person name="Gonzalez J."/>
            <person name="Henrissat B."/>
            <person name="Kuo A."/>
            <person name="Liang C."/>
            <person name="Lipzen A."/>
            <person name="Lutzoni F."/>
            <person name="Magnuson J."/>
            <person name="Mondo S."/>
            <person name="Nolan M."/>
            <person name="Ohm R."/>
            <person name="Pangilinan J."/>
            <person name="Park H.-J."/>
            <person name="Ramirez L."/>
            <person name="Alfaro M."/>
            <person name="Sun H."/>
            <person name="Tritt A."/>
            <person name="Yoshinaga Y."/>
            <person name="Zwiers L.-H."/>
            <person name="Turgeon B."/>
            <person name="Goodwin S."/>
            <person name="Spatafora J."/>
            <person name="Crous P."/>
            <person name="Grigoriev I."/>
        </authorList>
    </citation>
    <scope>NUCLEOTIDE SEQUENCE</scope>
    <source>
        <strain evidence="1">CBS 525.71</strain>
    </source>
</reference>
<comment type="caution">
    <text evidence="1">The sequence shown here is derived from an EMBL/GenBank/DDBJ whole genome shotgun (WGS) entry which is preliminary data.</text>
</comment>
<proteinExistence type="predicted"/>
<keyword evidence="2" id="KW-1185">Reference proteome</keyword>